<proteinExistence type="predicted"/>
<dbReference type="Proteomes" id="UP000268908">
    <property type="component" value="Unassembled WGS sequence"/>
</dbReference>
<feature type="chain" id="PRO_5019840228" evidence="1">
    <location>
        <begin position="28"/>
        <end position="140"/>
    </location>
</feature>
<evidence type="ECO:0000313" key="2">
    <source>
        <dbReference type="EMBL" id="RLJ65178.1"/>
    </source>
</evidence>
<keyword evidence="1" id="KW-0732">Signal</keyword>
<sequence>MTTRRQFLAAAALAASALTLAAGPALAAPPVVEIVAMGHPPVKAALQPLRDWLAAQGSKLRVAEIDIEGAEGAKRMQAAGLSGHIPVLILIDGKHAFRRKDGSQVAFVNFPNTPDTPAGARGNWTTADVQAVVADRIKGK</sequence>
<keyword evidence="3" id="KW-1185">Reference proteome</keyword>
<reference evidence="2 3" key="1">
    <citation type="submission" date="2018-10" db="EMBL/GenBank/DDBJ databases">
        <title>Genomic Encyclopedia of Type Strains, Phase IV (KMG-IV): sequencing the most valuable type-strain genomes for metagenomic binning, comparative biology and taxonomic classification.</title>
        <authorList>
            <person name="Goeker M."/>
        </authorList>
    </citation>
    <scope>NUCLEOTIDE SEQUENCE [LARGE SCALE GENOMIC DNA]</scope>
    <source>
        <strain evidence="2 3">DSM 26916</strain>
    </source>
</reference>
<dbReference type="AlphaFoldDB" id="A0A497XGG2"/>
<accession>A0A497XGG2</accession>
<evidence type="ECO:0000313" key="3">
    <source>
        <dbReference type="Proteomes" id="UP000268908"/>
    </source>
</evidence>
<dbReference type="RefSeq" id="WP_165904826.1">
    <property type="nucleotide sequence ID" value="NZ_BHVV01000008.1"/>
</dbReference>
<protein>
    <submittedName>
        <fullName evidence="2">Secreted protein</fullName>
    </submittedName>
</protein>
<dbReference type="EMBL" id="RCCI01000005">
    <property type="protein sequence ID" value="RLJ65178.1"/>
    <property type="molecule type" value="Genomic_DNA"/>
</dbReference>
<dbReference type="InterPro" id="IPR019546">
    <property type="entry name" value="TAT_signal_bac_arc"/>
</dbReference>
<comment type="caution">
    <text evidence="2">The sequence shown here is derived from an EMBL/GenBank/DDBJ whole genome shotgun (WGS) entry which is preliminary data.</text>
</comment>
<name>A0A497XGG2_9PROT</name>
<evidence type="ECO:0000256" key="1">
    <source>
        <dbReference type="SAM" id="SignalP"/>
    </source>
</evidence>
<gene>
    <name evidence="2" type="ORF">DFR35_1834</name>
</gene>
<dbReference type="InterPro" id="IPR006311">
    <property type="entry name" value="TAT_signal"/>
</dbReference>
<dbReference type="PROSITE" id="PS51318">
    <property type="entry name" value="TAT"/>
    <property type="match status" value="1"/>
</dbReference>
<dbReference type="NCBIfam" id="TIGR01409">
    <property type="entry name" value="TAT_signal_seq"/>
    <property type="match status" value="1"/>
</dbReference>
<feature type="signal peptide" evidence="1">
    <location>
        <begin position="1"/>
        <end position="27"/>
    </location>
</feature>
<organism evidence="2 3">
    <name type="scientific">Sulfurisoma sediminicola</name>
    <dbReference type="NCBI Taxonomy" id="1381557"/>
    <lineage>
        <taxon>Bacteria</taxon>
        <taxon>Pseudomonadati</taxon>
        <taxon>Pseudomonadota</taxon>
        <taxon>Betaproteobacteria</taxon>
        <taxon>Nitrosomonadales</taxon>
        <taxon>Sterolibacteriaceae</taxon>
        <taxon>Sulfurisoma</taxon>
    </lineage>
</organism>